<keyword evidence="3" id="KW-1185">Reference proteome</keyword>
<dbReference type="AlphaFoldDB" id="A0A9Q3CFS1"/>
<gene>
    <name evidence="2" type="ORF">O181_022587</name>
</gene>
<proteinExistence type="predicted"/>
<feature type="region of interest" description="Disordered" evidence="1">
    <location>
        <begin position="22"/>
        <end position="97"/>
    </location>
</feature>
<organism evidence="2 3">
    <name type="scientific">Austropuccinia psidii MF-1</name>
    <dbReference type="NCBI Taxonomy" id="1389203"/>
    <lineage>
        <taxon>Eukaryota</taxon>
        <taxon>Fungi</taxon>
        <taxon>Dikarya</taxon>
        <taxon>Basidiomycota</taxon>
        <taxon>Pucciniomycotina</taxon>
        <taxon>Pucciniomycetes</taxon>
        <taxon>Pucciniales</taxon>
        <taxon>Sphaerophragmiaceae</taxon>
        <taxon>Austropuccinia</taxon>
    </lineage>
</organism>
<evidence type="ECO:0000313" key="2">
    <source>
        <dbReference type="EMBL" id="MBW0482872.1"/>
    </source>
</evidence>
<feature type="region of interest" description="Disordered" evidence="1">
    <location>
        <begin position="109"/>
        <end position="141"/>
    </location>
</feature>
<reference evidence="2" key="1">
    <citation type="submission" date="2021-03" db="EMBL/GenBank/DDBJ databases">
        <title>Draft genome sequence of rust myrtle Austropuccinia psidii MF-1, a brazilian biotype.</title>
        <authorList>
            <person name="Quecine M.C."/>
            <person name="Pachon D.M.R."/>
            <person name="Bonatelli M.L."/>
            <person name="Correr F.H."/>
            <person name="Franceschini L.M."/>
            <person name="Leite T.F."/>
            <person name="Margarido G.R.A."/>
            <person name="Almeida C.A."/>
            <person name="Ferrarezi J.A."/>
            <person name="Labate C.A."/>
        </authorList>
    </citation>
    <scope>NUCLEOTIDE SEQUENCE</scope>
    <source>
        <strain evidence="2">MF-1</strain>
    </source>
</reference>
<feature type="compositionally biased region" description="Basic residues" evidence="1">
    <location>
        <begin position="35"/>
        <end position="51"/>
    </location>
</feature>
<comment type="caution">
    <text evidence="2">The sequence shown here is derived from an EMBL/GenBank/DDBJ whole genome shotgun (WGS) entry which is preliminary data.</text>
</comment>
<evidence type="ECO:0000256" key="1">
    <source>
        <dbReference type="SAM" id="MobiDB-lite"/>
    </source>
</evidence>
<feature type="compositionally biased region" description="Polar residues" evidence="1">
    <location>
        <begin position="54"/>
        <end position="67"/>
    </location>
</feature>
<dbReference type="Proteomes" id="UP000765509">
    <property type="component" value="Unassembled WGS sequence"/>
</dbReference>
<name>A0A9Q3CFS1_9BASI</name>
<evidence type="ECO:0000313" key="3">
    <source>
        <dbReference type="Proteomes" id="UP000765509"/>
    </source>
</evidence>
<sequence>MKIDLPWESHTVMKFQPVKKNATKQPLIKPPSNNHRIKYRLRRTNNSKKKMGSVTPQKNLQRNLQQTRKMDQTKVTPKETMVGHQDNPATNQNQECSKKRNVAISIKQEQGNILSSPGRIQKQHRGIETQPLKEIPGRGGT</sequence>
<accession>A0A9Q3CFS1</accession>
<dbReference type="EMBL" id="AVOT02006967">
    <property type="protein sequence ID" value="MBW0482872.1"/>
    <property type="molecule type" value="Genomic_DNA"/>
</dbReference>
<protein>
    <submittedName>
        <fullName evidence="2">Uncharacterized protein</fullName>
    </submittedName>
</protein>